<dbReference type="EMBL" id="LBQZ01000011">
    <property type="protein sequence ID" value="KKP88862.1"/>
    <property type="molecule type" value="Genomic_DNA"/>
</dbReference>
<dbReference type="Proteomes" id="UP000034798">
    <property type="component" value="Unassembled WGS sequence"/>
</dbReference>
<accession>A0A0G0GAW5</accession>
<dbReference type="InterPro" id="IPR023214">
    <property type="entry name" value="HAD_sf"/>
</dbReference>
<dbReference type="SUPFAM" id="SSF56784">
    <property type="entry name" value="HAD-like"/>
    <property type="match status" value="1"/>
</dbReference>
<proteinExistence type="predicted"/>
<organism evidence="1 2">
    <name type="scientific">Candidatus Nomurabacteria bacterium GW2011_GWC2_35_8</name>
    <dbReference type="NCBI Taxonomy" id="1618752"/>
    <lineage>
        <taxon>Bacteria</taxon>
        <taxon>Candidatus Nomuraibacteriota</taxon>
    </lineage>
</organism>
<dbReference type="Pfam" id="PF13419">
    <property type="entry name" value="HAD_2"/>
    <property type="match status" value="1"/>
</dbReference>
<reference evidence="1 2" key="1">
    <citation type="journal article" date="2015" name="Nature">
        <title>rRNA introns, odd ribosomes, and small enigmatic genomes across a large radiation of phyla.</title>
        <authorList>
            <person name="Brown C.T."/>
            <person name="Hug L.A."/>
            <person name="Thomas B.C."/>
            <person name="Sharon I."/>
            <person name="Castelle C.J."/>
            <person name="Singh A."/>
            <person name="Wilkins M.J."/>
            <person name="Williams K.H."/>
            <person name="Banfield J.F."/>
        </authorList>
    </citation>
    <scope>NUCLEOTIDE SEQUENCE [LARGE SCALE GENOMIC DNA]</scope>
</reference>
<comment type="caution">
    <text evidence="1">The sequence shown here is derived from an EMBL/GenBank/DDBJ whole genome shotgun (WGS) entry which is preliminary data.</text>
</comment>
<evidence type="ECO:0000313" key="2">
    <source>
        <dbReference type="Proteomes" id="UP000034798"/>
    </source>
</evidence>
<dbReference type="InterPro" id="IPR036412">
    <property type="entry name" value="HAD-like_sf"/>
</dbReference>
<dbReference type="Gene3D" id="3.40.50.1000">
    <property type="entry name" value="HAD superfamily/HAD-like"/>
    <property type="match status" value="1"/>
</dbReference>
<gene>
    <name evidence="1" type="ORF">UR91_C0011G0022</name>
</gene>
<sequence>MKFIFDFDDVLFNNTRLFKEHMYLCLEKAGVSRSKAEEYYKTVRENQLNGIWLKKLLAHFSLKDDLYEKILGKSKDFINKELLLLIKKIGKENCYIVTHGYEEWQRDKIKRVCIEPFFSEIVVVQGTKNEAVEKICAKHKDEEVVFIDDKAKHFENLDFKKCSNLKTILFDDEGLGKLKAILSSE</sequence>
<evidence type="ECO:0000313" key="1">
    <source>
        <dbReference type="EMBL" id="KKP88862.1"/>
    </source>
</evidence>
<dbReference type="InterPro" id="IPR041492">
    <property type="entry name" value="HAD_2"/>
</dbReference>
<protein>
    <submittedName>
        <fullName evidence="1">Uncharacterized protein</fullName>
    </submittedName>
</protein>
<name>A0A0G0GAW5_9BACT</name>
<dbReference type="AlphaFoldDB" id="A0A0G0GAW5"/>